<keyword evidence="3" id="KW-0240">DNA-directed RNA polymerase</keyword>
<keyword evidence="4" id="KW-0804">Transcription</keyword>
<dbReference type="InParanoid" id="E1ZLP0"/>
<dbReference type="GO" id="GO:0000428">
    <property type="term" value="C:DNA-directed RNA polymerase complex"/>
    <property type="evidence" value="ECO:0007669"/>
    <property type="project" value="UniProtKB-KW"/>
</dbReference>
<keyword evidence="8" id="KW-1185">Reference proteome</keyword>
<dbReference type="KEGG" id="cvr:CHLNCDRAFT_136963"/>
<proteinExistence type="inferred from homology"/>
<dbReference type="eggNOG" id="KOG4183">
    <property type="taxonomic scope" value="Eukaryota"/>
</dbReference>
<evidence type="ECO:0000256" key="4">
    <source>
        <dbReference type="ARBA" id="ARBA00023163"/>
    </source>
</evidence>
<dbReference type="AlphaFoldDB" id="E1ZLP0"/>
<comment type="subcellular location">
    <subcellularLocation>
        <location evidence="1">Nucleus</location>
        <location evidence="1">Nucleolus</location>
    </subcellularLocation>
</comment>
<dbReference type="GO" id="GO:0003677">
    <property type="term" value="F:DNA binding"/>
    <property type="evidence" value="ECO:0007669"/>
    <property type="project" value="InterPro"/>
</dbReference>
<evidence type="ECO:0000256" key="3">
    <source>
        <dbReference type="ARBA" id="ARBA00022478"/>
    </source>
</evidence>
<name>E1ZLP0_CHLVA</name>
<feature type="region of interest" description="Disordered" evidence="6">
    <location>
        <begin position="1"/>
        <end position="21"/>
    </location>
</feature>
<evidence type="ECO:0000313" key="8">
    <source>
        <dbReference type="Proteomes" id="UP000008141"/>
    </source>
</evidence>
<dbReference type="PANTHER" id="PTHR14440">
    <property type="entry name" value="DNA-DIRECTED RNA POLYMERASE I SUBUNIT RPA49"/>
    <property type="match status" value="1"/>
</dbReference>
<evidence type="ECO:0000313" key="7">
    <source>
        <dbReference type="EMBL" id="EFN53299.1"/>
    </source>
</evidence>
<dbReference type="GeneID" id="17352727"/>
<evidence type="ECO:0000256" key="1">
    <source>
        <dbReference type="ARBA" id="ARBA00004604"/>
    </source>
</evidence>
<accession>E1ZLP0</accession>
<sequence>MPKRKAAEALPASIAQEPASTSGTGPFVVYFPSRFDPKGGVACEWQTYAHSERKNQYMVVAKTKSKVDFVGSTSHPEYSSALPCRYALGLFSRRSGKLEVMPAEGGKILRLEPRVRGESYEARGTTTVIEQGGLKDANMRLVEEFGSQRRKRQLKAREAGKVEAGHVSAGAAVLGMIASVGAEAAQTKEEVIRSSLAHRNIPPHHADARSAGEAYRSDEIVPLSFRDALEVTKLFPAENKPDYRAQLKASGMFGAGYVFSRLGLLSTQDRELREERCRMLTLLGHLLKLQQARWGHLKEGPGGLEELAQKVKAAPSVLEGLLSLFYTEEAGFEGRKYLMSKEKRSLLLGWILVLAVRCLADELKVRPGELVQRYRELGCVDVATTTTSPEGTRTRGHRVSLDTSRYPGSRYPWAWITLMPQSAEEKTLGDYFPALKLGGRKR</sequence>
<dbReference type="RefSeq" id="XP_005845401.1">
    <property type="nucleotide sequence ID" value="XM_005845339.1"/>
</dbReference>
<dbReference type="STRING" id="554065.E1ZLP0"/>
<evidence type="ECO:0000256" key="2">
    <source>
        <dbReference type="ARBA" id="ARBA00009430"/>
    </source>
</evidence>
<evidence type="ECO:0000256" key="6">
    <source>
        <dbReference type="SAM" id="MobiDB-lite"/>
    </source>
</evidence>
<comment type="similarity">
    <text evidence="2">Belongs to the eukaryotic RPA49/POLR1E RNA polymerase subunit family.</text>
</comment>
<reference evidence="7 8" key="1">
    <citation type="journal article" date="2010" name="Plant Cell">
        <title>The Chlorella variabilis NC64A genome reveals adaptation to photosymbiosis, coevolution with viruses, and cryptic sex.</title>
        <authorList>
            <person name="Blanc G."/>
            <person name="Duncan G."/>
            <person name="Agarkova I."/>
            <person name="Borodovsky M."/>
            <person name="Gurnon J."/>
            <person name="Kuo A."/>
            <person name="Lindquist E."/>
            <person name="Lucas S."/>
            <person name="Pangilinan J."/>
            <person name="Polle J."/>
            <person name="Salamov A."/>
            <person name="Terry A."/>
            <person name="Yamada T."/>
            <person name="Dunigan D.D."/>
            <person name="Grigoriev I.V."/>
            <person name="Claverie J.M."/>
            <person name="Van Etten J.L."/>
        </authorList>
    </citation>
    <scope>NUCLEOTIDE SEQUENCE [LARGE SCALE GENOMIC DNA]</scope>
    <source>
        <strain evidence="7 8">NC64A</strain>
    </source>
</reference>
<dbReference type="EMBL" id="GL433852">
    <property type="protein sequence ID" value="EFN53299.1"/>
    <property type="molecule type" value="Genomic_DNA"/>
</dbReference>
<evidence type="ECO:0000256" key="5">
    <source>
        <dbReference type="ARBA" id="ARBA00023242"/>
    </source>
</evidence>
<dbReference type="InterPro" id="IPR009668">
    <property type="entry name" value="RNA_pol-assoc_fac_A49-like"/>
</dbReference>
<keyword evidence="5" id="KW-0539">Nucleus</keyword>
<dbReference type="GO" id="GO:0006351">
    <property type="term" value="P:DNA-templated transcription"/>
    <property type="evidence" value="ECO:0007669"/>
    <property type="project" value="InterPro"/>
</dbReference>
<dbReference type="GO" id="GO:0005730">
    <property type="term" value="C:nucleolus"/>
    <property type="evidence" value="ECO:0007669"/>
    <property type="project" value="UniProtKB-SubCell"/>
</dbReference>
<gene>
    <name evidence="7" type="ORF">CHLNCDRAFT_136963</name>
</gene>
<organism evidence="8">
    <name type="scientific">Chlorella variabilis</name>
    <name type="common">Green alga</name>
    <dbReference type="NCBI Taxonomy" id="554065"/>
    <lineage>
        <taxon>Eukaryota</taxon>
        <taxon>Viridiplantae</taxon>
        <taxon>Chlorophyta</taxon>
        <taxon>core chlorophytes</taxon>
        <taxon>Trebouxiophyceae</taxon>
        <taxon>Chlorellales</taxon>
        <taxon>Chlorellaceae</taxon>
        <taxon>Chlorella clade</taxon>
        <taxon>Chlorella</taxon>
    </lineage>
</organism>
<dbReference type="FunCoup" id="E1ZLP0">
    <property type="interactions" value="1108"/>
</dbReference>
<protein>
    <submittedName>
        <fullName evidence="7">Uncharacterized protein</fullName>
    </submittedName>
</protein>
<dbReference type="OrthoDB" id="532500at2759"/>
<dbReference type="Pfam" id="PF06870">
    <property type="entry name" value="RNA_pol_I_A49"/>
    <property type="match status" value="1"/>
</dbReference>
<dbReference type="Proteomes" id="UP000008141">
    <property type="component" value="Unassembled WGS sequence"/>
</dbReference>